<evidence type="ECO:0000313" key="1">
    <source>
        <dbReference type="EMBL" id="EKU92649.1"/>
    </source>
</evidence>
<dbReference type="Proteomes" id="UP000009872">
    <property type="component" value="Unassembled WGS sequence"/>
</dbReference>
<protein>
    <submittedName>
        <fullName evidence="1">Uncharacterized protein</fullName>
    </submittedName>
</protein>
<name>K9E641_9BACE</name>
<keyword evidence="2" id="KW-1185">Reference proteome</keyword>
<gene>
    <name evidence="1" type="ORF">HMPREF9447_00306</name>
</gene>
<dbReference type="STRING" id="742727.HMPREF9447_00306"/>
<proteinExistence type="predicted"/>
<sequence>MDNLQIELQIIYLTKLFLDLNMKLFLSLQIYAIVFE</sequence>
<evidence type="ECO:0000313" key="2">
    <source>
        <dbReference type="Proteomes" id="UP000009872"/>
    </source>
</evidence>
<comment type="caution">
    <text evidence="1">The sequence shown here is derived from an EMBL/GenBank/DDBJ whole genome shotgun (WGS) entry which is preliminary data.</text>
</comment>
<dbReference type="HOGENOM" id="CLU_3354611_0_0_10"/>
<accession>K9E641</accession>
<organism evidence="1 2">
    <name type="scientific">Bacteroides oleiciplenus YIT 12058</name>
    <dbReference type="NCBI Taxonomy" id="742727"/>
    <lineage>
        <taxon>Bacteria</taxon>
        <taxon>Pseudomonadati</taxon>
        <taxon>Bacteroidota</taxon>
        <taxon>Bacteroidia</taxon>
        <taxon>Bacteroidales</taxon>
        <taxon>Bacteroidaceae</taxon>
        <taxon>Bacteroides</taxon>
    </lineage>
</organism>
<dbReference type="AlphaFoldDB" id="K9E641"/>
<dbReference type="EMBL" id="ADLF01000001">
    <property type="protein sequence ID" value="EKU92649.1"/>
    <property type="molecule type" value="Genomic_DNA"/>
</dbReference>
<reference evidence="1 2" key="1">
    <citation type="submission" date="2012-09" db="EMBL/GenBank/DDBJ databases">
        <title>The Genome Sequence of Bacteroides oleiciplenus YIT 12058.</title>
        <authorList>
            <consortium name="The Broad Institute Genome Sequencing Platform"/>
            <person name="Earl A."/>
            <person name="Ward D."/>
            <person name="Feldgarden M."/>
            <person name="Gevers D."/>
            <person name="Morotomi M."/>
            <person name="Walker B."/>
            <person name="Young S.K."/>
            <person name="Zeng Q."/>
            <person name="Gargeya S."/>
            <person name="Fitzgerald M."/>
            <person name="Haas B."/>
            <person name="Abouelleil A."/>
            <person name="Alvarado L."/>
            <person name="Arachchi H.M."/>
            <person name="Berlin A.M."/>
            <person name="Chapman S.B."/>
            <person name="Goldberg J."/>
            <person name="Griggs A."/>
            <person name="Gujja S."/>
            <person name="Hansen M."/>
            <person name="Howarth C."/>
            <person name="Imamovic A."/>
            <person name="Larimer J."/>
            <person name="McCowen C."/>
            <person name="Montmayeur A."/>
            <person name="Murphy C."/>
            <person name="Neiman D."/>
            <person name="Pearson M."/>
            <person name="Priest M."/>
            <person name="Roberts A."/>
            <person name="Saif S."/>
            <person name="Shea T."/>
            <person name="Sisk P."/>
            <person name="Sykes S."/>
            <person name="Wortman J."/>
            <person name="Nusbaum C."/>
            <person name="Birren B."/>
        </authorList>
    </citation>
    <scope>NUCLEOTIDE SEQUENCE [LARGE SCALE GENOMIC DNA]</scope>
    <source>
        <strain evidence="1 2">YIT 12058</strain>
    </source>
</reference>